<keyword evidence="4" id="KW-1185">Reference proteome</keyword>
<dbReference type="InterPro" id="IPR004046">
    <property type="entry name" value="GST_C"/>
</dbReference>
<organism evidence="3 4">
    <name type="scientific">Fulvimarina pelagi HTCC2506</name>
    <dbReference type="NCBI Taxonomy" id="314231"/>
    <lineage>
        <taxon>Bacteria</taxon>
        <taxon>Pseudomonadati</taxon>
        <taxon>Pseudomonadota</taxon>
        <taxon>Alphaproteobacteria</taxon>
        <taxon>Hyphomicrobiales</taxon>
        <taxon>Aurantimonadaceae</taxon>
        <taxon>Fulvimarina</taxon>
    </lineage>
</organism>
<accession>Q0G2D4</accession>
<dbReference type="Pfam" id="PF14497">
    <property type="entry name" value="GST_C_3"/>
    <property type="match status" value="1"/>
</dbReference>
<name>Q0G2D4_9HYPH</name>
<keyword evidence="3" id="KW-0808">Transferase</keyword>
<dbReference type="PROSITE" id="PS50405">
    <property type="entry name" value="GST_CTER"/>
    <property type="match status" value="1"/>
</dbReference>
<dbReference type="SFLD" id="SFLDG01150">
    <property type="entry name" value="Main.1:_Beta-like"/>
    <property type="match status" value="1"/>
</dbReference>
<dbReference type="InterPro" id="IPR040079">
    <property type="entry name" value="Glutathione_S-Trfase"/>
</dbReference>
<comment type="caution">
    <text evidence="3">The sequence shown here is derived from an EMBL/GenBank/DDBJ whole genome shotgun (WGS) entry which is preliminary data.</text>
</comment>
<dbReference type="Gene3D" id="1.20.1050.10">
    <property type="match status" value="1"/>
</dbReference>
<reference evidence="3 4" key="1">
    <citation type="journal article" date="2010" name="J. Bacteriol.">
        <title>Genome sequence of Fulvimarina pelagi HTCC2506T, a Mn(II)-oxidizing alphaproteobacterium possessing an aerobic anoxygenic photosynthetic gene cluster and Xanthorhodopsin.</title>
        <authorList>
            <person name="Kang I."/>
            <person name="Oh H.M."/>
            <person name="Lim S.I."/>
            <person name="Ferriera S."/>
            <person name="Giovannoni S.J."/>
            <person name="Cho J.C."/>
        </authorList>
    </citation>
    <scope>NUCLEOTIDE SEQUENCE [LARGE SCALE GENOMIC DNA]</scope>
    <source>
        <strain evidence="3 4">HTCC2506</strain>
    </source>
</reference>
<dbReference type="GO" id="GO:0016740">
    <property type="term" value="F:transferase activity"/>
    <property type="evidence" value="ECO:0007669"/>
    <property type="project" value="UniProtKB-KW"/>
</dbReference>
<dbReference type="RefSeq" id="WP_007065313.1">
    <property type="nucleotide sequence ID" value="NZ_DS022272.1"/>
</dbReference>
<evidence type="ECO:0000313" key="4">
    <source>
        <dbReference type="Proteomes" id="UP000004310"/>
    </source>
</evidence>
<dbReference type="eggNOG" id="COG0625">
    <property type="taxonomic scope" value="Bacteria"/>
</dbReference>
<dbReference type="AlphaFoldDB" id="Q0G2D4"/>
<evidence type="ECO:0000259" key="2">
    <source>
        <dbReference type="PROSITE" id="PS50405"/>
    </source>
</evidence>
<dbReference type="Proteomes" id="UP000004310">
    <property type="component" value="Unassembled WGS sequence"/>
</dbReference>
<dbReference type="CDD" id="cd03046">
    <property type="entry name" value="GST_N_GTT1_like"/>
    <property type="match status" value="1"/>
</dbReference>
<dbReference type="Pfam" id="PF02798">
    <property type="entry name" value="GST_N"/>
    <property type="match status" value="1"/>
</dbReference>
<dbReference type="HOGENOM" id="CLU_011226_15_4_5"/>
<dbReference type="InterPro" id="IPR010987">
    <property type="entry name" value="Glutathione-S-Trfase_C-like"/>
</dbReference>
<dbReference type="InterPro" id="IPR004045">
    <property type="entry name" value="Glutathione_S-Trfase_N"/>
</dbReference>
<dbReference type="SUPFAM" id="SSF47616">
    <property type="entry name" value="GST C-terminal domain-like"/>
    <property type="match status" value="1"/>
</dbReference>
<protein>
    <submittedName>
        <fullName evidence="3">Glutathione S-transferase</fullName>
    </submittedName>
</protein>
<feature type="domain" description="GST N-terminal" evidence="1">
    <location>
        <begin position="1"/>
        <end position="80"/>
    </location>
</feature>
<evidence type="ECO:0000313" key="3">
    <source>
        <dbReference type="EMBL" id="EAU41264.1"/>
    </source>
</evidence>
<dbReference type="InterPro" id="IPR036282">
    <property type="entry name" value="Glutathione-S-Trfase_C_sf"/>
</dbReference>
<gene>
    <name evidence="3" type="ORF">FP2506_00815</name>
</gene>
<sequence>MITVHCLQYSRGSRIVWLLEELGQTYELKNYDRTEAYRAPPELKAKHPLGKAPVIEDGDLVLAESAAILRYIDGRYGENRHSPEPGTHAHAHHDEWLDFVEGSMARSVIAAFWAKRNGGEIEPKMRDEFAAIMAYLGDTLENRRFLMGEKLMLADIQISYLLAMSEYAGVLQPHPKVTAYWERLRAIPTLQKTIEKTGPIMPRA</sequence>
<dbReference type="PROSITE" id="PS50404">
    <property type="entry name" value="GST_NTER"/>
    <property type="match status" value="1"/>
</dbReference>
<dbReference type="PANTHER" id="PTHR44051:SF9">
    <property type="entry name" value="GLUTATHIONE S-TRANSFERASE 1"/>
    <property type="match status" value="1"/>
</dbReference>
<feature type="domain" description="GST C-terminal" evidence="2">
    <location>
        <begin position="86"/>
        <end position="203"/>
    </location>
</feature>
<evidence type="ECO:0000259" key="1">
    <source>
        <dbReference type="PROSITE" id="PS50404"/>
    </source>
</evidence>
<dbReference type="STRING" id="217511.GCA_001463845_02101"/>
<dbReference type="SFLD" id="SFLDS00019">
    <property type="entry name" value="Glutathione_Transferase_(cytos"/>
    <property type="match status" value="1"/>
</dbReference>
<dbReference type="InterPro" id="IPR036249">
    <property type="entry name" value="Thioredoxin-like_sf"/>
</dbReference>
<dbReference type="PANTHER" id="PTHR44051">
    <property type="entry name" value="GLUTATHIONE S-TRANSFERASE-RELATED"/>
    <property type="match status" value="1"/>
</dbReference>
<proteinExistence type="predicted"/>
<dbReference type="EMBL" id="AATP01000003">
    <property type="protein sequence ID" value="EAU41264.1"/>
    <property type="molecule type" value="Genomic_DNA"/>
</dbReference>
<dbReference type="SFLD" id="SFLDG00358">
    <property type="entry name" value="Main_(cytGST)"/>
    <property type="match status" value="1"/>
</dbReference>
<dbReference type="Gene3D" id="3.40.30.10">
    <property type="entry name" value="Glutaredoxin"/>
    <property type="match status" value="1"/>
</dbReference>
<dbReference type="SUPFAM" id="SSF52833">
    <property type="entry name" value="Thioredoxin-like"/>
    <property type="match status" value="1"/>
</dbReference>